<evidence type="ECO:0000256" key="3">
    <source>
        <dbReference type="ARBA" id="ARBA00022989"/>
    </source>
</evidence>
<accession>A0AAW0XE54</accession>
<organism evidence="7 8">
    <name type="scientific">Cherax quadricarinatus</name>
    <name type="common">Australian red claw crayfish</name>
    <dbReference type="NCBI Taxonomy" id="27406"/>
    <lineage>
        <taxon>Eukaryota</taxon>
        <taxon>Metazoa</taxon>
        <taxon>Ecdysozoa</taxon>
        <taxon>Arthropoda</taxon>
        <taxon>Crustacea</taxon>
        <taxon>Multicrustacea</taxon>
        <taxon>Malacostraca</taxon>
        <taxon>Eumalacostraca</taxon>
        <taxon>Eucarida</taxon>
        <taxon>Decapoda</taxon>
        <taxon>Pleocyemata</taxon>
        <taxon>Astacidea</taxon>
        <taxon>Parastacoidea</taxon>
        <taxon>Parastacidae</taxon>
        <taxon>Cherax</taxon>
    </lineage>
</organism>
<dbReference type="GO" id="GO:0031410">
    <property type="term" value="C:cytoplasmic vesicle"/>
    <property type="evidence" value="ECO:0007669"/>
    <property type="project" value="UniProtKB-KW"/>
</dbReference>
<evidence type="ECO:0000256" key="5">
    <source>
        <dbReference type="ARBA" id="ARBA00023329"/>
    </source>
</evidence>
<evidence type="ECO:0008006" key="9">
    <source>
        <dbReference type="Google" id="ProtNLM"/>
    </source>
</evidence>
<dbReference type="Pfam" id="PF09446">
    <property type="entry name" value="VMA21"/>
    <property type="match status" value="1"/>
</dbReference>
<evidence type="ECO:0000256" key="1">
    <source>
        <dbReference type="ARBA" id="ARBA00022692"/>
    </source>
</evidence>
<sequence length="110" mass="12304">MAGVVRVSEDSVQAHHHPPSSVQVGKLPSQGQVLLKLFVHSVAMFTLPFVAYYTSKDFLESKFGVEHPMNFIYGALCAVVMVQIIIFSYVYQAFKEEQIASKLKVALKKE</sequence>
<evidence type="ECO:0000256" key="2">
    <source>
        <dbReference type="ARBA" id="ARBA00022824"/>
    </source>
</evidence>
<dbReference type="GO" id="GO:0070072">
    <property type="term" value="P:vacuolar proton-transporting V-type ATPase complex assembly"/>
    <property type="evidence" value="ECO:0007669"/>
    <property type="project" value="InterPro"/>
</dbReference>
<evidence type="ECO:0000256" key="6">
    <source>
        <dbReference type="SAM" id="Phobius"/>
    </source>
</evidence>
<dbReference type="InterPro" id="IPR019013">
    <property type="entry name" value="Vma21"/>
</dbReference>
<evidence type="ECO:0000256" key="4">
    <source>
        <dbReference type="ARBA" id="ARBA00023136"/>
    </source>
</evidence>
<dbReference type="AlphaFoldDB" id="A0AAW0XE54"/>
<reference evidence="7 8" key="1">
    <citation type="journal article" date="2024" name="BMC Genomics">
        <title>Genome assembly of redclaw crayfish (Cherax quadricarinatus) provides insights into its immune adaptation and hypoxia tolerance.</title>
        <authorList>
            <person name="Liu Z."/>
            <person name="Zheng J."/>
            <person name="Li H."/>
            <person name="Fang K."/>
            <person name="Wang S."/>
            <person name="He J."/>
            <person name="Zhou D."/>
            <person name="Weng S."/>
            <person name="Chi M."/>
            <person name="Gu Z."/>
            <person name="He J."/>
            <person name="Li F."/>
            <person name="Wang M."/>
        </authorList>
    </citation>
    <scope>NUCLEOTIDE SEQUENCE [LARGE SCALE GENOMIC DNA]</scope>
    <source>
        <strain evidence="7">ZL_2023a</strain>
    </source>
</reference>
<feature type="transmembrane region" description="Helical" evidence="6">
    <location>
        <begin position="71"/>
        <end position="94"/>
    </location>
</feature>
<keyword evidence="2" id="KW-0256">Endoplasmic reticulum</keyword>
<keyword evidence="3 6" id="KW-1133">Transmembrane helix</keyword>
<keyword evidence="1 6" id="KW-0812">Transmembrane</keyword>
<dbReference type="GO" id="GO:0005789">
    <property type="term" value="C:endoplasmic reticulum membrane"/>
    <property type="evidence" value="ECO:0007669"/>
    <property type="project" value="TreeGrafter"/>
</dbReference>
<dbReference type="PANTHER" id="PTHR31792">
    <property type="entry name" value="VACUOLAR ATPASE ASSEMBLY INTEGRAL MEMBRANE PROTEIN VMA21"/>
    <property type="match status" value="1"/>
</dbReference>
<name>A0AAW0XE54_CHEQU</name>
<evidence type="ECO:0000313" key="8">
    <source>
        <dbReference type="Proteomes" id="UP001445076"/>
    </source>
</evidence>
<keyword evidence="8" id="KW-1185">Reference proteome</keyword>
<keyword evidence="5" id="KW-0968">Cytoplasmic vesicle</keyword>
<dbReference type="Proteomes" id="UP001445076">
    <property type="component" value="Unassembled WGS sequence"/>
</dbReference>
<comment type="caution">
    <text evidence="7">The sequence shown here is derived from an EMBL/GenBank/DDBJ whole genome shotgun (WGS) entry which is preliminary data.</text>
</comment>
<proteinExistence type="predicted"/>
<gene>
    <name evidence="7" type="ORF">OTU49_001987</name>
</gene>
<keyword evidence="4 6" id="KW-0472">Membrane</keyword>
<protein>
    <recommendedName>
        <fullName evidence="9">Vacuolar ATPase assembly integral membrane protein VMA21 homolog</fullName>
    </recommendedName>
</protein>
<feature type="transmembrane region" description="Helical" evidence="6">
    <location>
        <begin position="33"/>
        <end position="51"/>
    </location>
</feature>
<evidence type="ECO:0000313" key="7">
    <source>
        <dbReference type="EMBL" id="KAK8742607.1"/>
    </source>
</evidence>
<dbReference type="PANTHER" id="PTHR31792:SF3">
    <property type="entry name" value="VACUOLAR ATPASE ASSEMBLY INTEGRAL MEMBRANE PROTEIN VMA21"/>
    <property type="match status" value="1"/>
</dbReference>
<dbReference type="EMBL" id="JARKIK010000028">
    <property type="protein sequence ID" value="KAK8742607.1"/>
    <property type="molecule type" value="Genomic_DNA"/>
</dbReference>